<evidence type="ECO:0000256" key="5">
    <source>
        <dbReference type="ARBA" id="ARBA00023136"/>
    </source>
</evidence>
<organism evidence="7 8">
    <name type="scientific">Thielaviopsis punctulata</name>
    <dbReference type="NCBI Taxonomy" id="72032"/>
    <lineage>
        <taxon>Eukaryota</taxon>
        <taxon>Fungi</taxon>
        <taxon>Dikarya</taxon>
        <taxon>Ascomycota</taxon>
        <taxon>Pezizomycotina</taxon>
        <taxon>Sordariomycetes</taxon>
        <taxon>Hypocreomycetidae</taxon>
        <taxon>Microascales</taxon>
        <taxon>Ceratocystidaceae</taxon>
        <taxon>Thielaviopsis</taxon>
    </lineage>
</organism>
<keyword evidence="5 6" id="KW-0472">Membrane</keyword>
<dbReference type="Pfam" id="PF04148">
    <property type="entry name" value="Erv26"/>
    <property type="match status" value="1"/>
</dbReference>
<evidence type="ECO:0000256" key="6">
    <source>
        <dbReference type="SAM" id="Phobius"/>
    </source>
</evidence>
<evidence type="ECO:0000256" key="3">
    <source>
        <dbReference type="ARBA" id="ARBA00022692"/>
    </source>
</evidence>
<dbReference type="InterPro" id="IPR007277">
    <property type="entry name" value="Svp26/Tex261"/>
</dbReference>
<sequence>MWIFPLVGYLGSALAFVFLTVAIATGLYYLSELIEEHTVTTKRIITRLIYFIIGLQTTLLIVDGFPFFQSLLTIVSHGVYYGNLRRFPWVSMTDPVFISSIVLVLLNHFFWFRHFSGLQQSFFLKQASSGGSMYDRPDLPTFPQVAAFFGINVWLVPFSLFISLSANDHVLPTMASASASASSASASSAADGGGLGVPAGMAPGKRPGFFKAIIDGVGDRVAQVASMGGGKRRWAHDL</sequence>
<keyword evidence="8" id="KW-1185">Reference proteome</keyword>
<dbReference type="GO" id="GO:0090110">
    <property type="term" value="P:COPII-coated vesicle cargo loading"/>
    <property type="evidence" value="ECO:0007669"/>
    <property type="project" value="EnsemblFungi"/>
</dbReference>
<feature type="transmembrane region" description="Helical" evidence="6">
    <location>
        <begin position="6"/>
        <end position="30"/>
    </location>
</feature>
<dbReference type="Proteomes" id="UP000033483">
    <property type="component" value="Unassembled WGS sequence"/>
</dbReference>
<comment type="subcellular location">
    <subcellularLocation>
        <location evidence="1">Membrane</location>
        <topology evidence="1">Multi-pass membrane protein</topology>
    </subcellularLocation>
</comment>
<dbReference type="GO" id="GO:0031505">
    <property type="term" value="P:fungal-type cell wall organization"/>
    <property type="evidence" value="ECO:0007669"/>
    <property type="project" value="EnsemblFungi"/>
</dbReference>
<feature type="transmembrane region" description="Helical" evidence="6">
    <location>
        <begin position="95"/>
        <end position="112"/>
    </location>
</feature>
<accession>A0A0F4ZFQ9</accession>
<dbReference type="GO" id="GO:0000139">
    <property type="term" value="C:Golgi membrane"/>
    <property type="evidence" value="ECO:0007669"/>
    <property type="project" value="EnsemblFungi"/>
</dbReference>
<dbReference type="PANTHER" id="PTHR13144">
    <property type="entry name" value="TEX261 PROTEIN"/>
    <property type="match status" value="1"/>
</dbReference>
<gene>
    <name evidence="7" type="ORF">TD95_002676</name>
</gene>
<evidence type="ECO:0000256" key="1">
    <source>
        <dbReference type="ARBA" id="ARBA00004141"/>
    </source>
</evidence>
<evidence type="ECO:0000256" key="4">
    <source>
        <dbReference type="ARBA" id="ARBA00022989"/>
    </source>
</evidence>
<evidence type="ECO:0000256" key="2">
    <source>
        <dbReference type="ARBA" id="ARBA00008096"/>
    </source>
</evidence>
<evidence type="ECO:0000313" key="7">
    <source>
        <dbReference type="EMBL" id="KKA29434.1"/>
    </source>
</evidence>
<evidence type="ECO:0000313" key="8">
    <source>
        <dbReference type="Proteomes" id="UP000033483"/>
    </source>
</evidence>
<protein>
    <submittedName>
        <fullName evidence="7">Uncharacterized protein</fullName>
    </submittedName>
</protein>
<comment type="caution">
    <text evidence="7">The sequence shown here is derived from an EMBL/GenBank/DDBJ whole genome shotgun (WGS) entry which is preliminary data.</text>
</comment>
<dbReference type="AlphaFoldDB" id="A0A0F4ZFQ9"/>
<reference evidence="7 8" key="1">
    <citation type="submission" date="2015-03" db="EMBL/GenBank/DDBJ databases">
        <authorList>
            <person name="Radwan O."/>
            <person name="Al-Naeli F.A."/>
            <person name="Rendon G.A."/>
            <person name="Fields C."/>
        </authorList>
    </citation>
    <scope>NUCLEOTIDE SEQUENCE [LARGE SCALE GENOMIC DNA]</scope>
    <source>
        <strain evidence="7">CR-DP1</strain>
    </source>
</reference>
<dbReference type="OrthoDB" id="28257at2759"/>
<keyword evidence="3 6" id="KW-0812">Transmembrane</keyword>
<dbReference type="PANTHER" id="PTHR13144:SF0">
    <property type="entry name" value="PROTEIN TEX261"/>
    <property type="match status" value="1"/>
</dbReference>
<keyword evidence="4 6" id="KW-1133">Transmembrane helix</keyword>
<feature type="transmembrane region" description="Helical" evidence="6">
    <location>
        <begin position="50"/>
        <end position="75"/>
    </location>
</feature>
<comment type="similarity">
    <text evidence="2">Belongs to the SVP26 family.</text>
</comment>
<name>A0A0F4ZFQ9_9PEZI</name>
<proteinExistence type="inferred from homology"/>
<dbReference type="GO" id="GO:0030134">
    <property type="term" value="C:COPII-coated ER to Golgi transport vesicle"/>
    <property type="evidence" value="ECO:0007669"/>
    <property type="project" value="EnsemblFungi"/>
</dbReference>
<dbReference type="GO" id="GO:0005789">
    <property type="term" value="C:endoplasmic reticulum membrane"/>
    <property type="evidence" value="ECO:0007669"/>
    <property type="project" value="EnsemblFungi"/>
</dbReference>
<dbReference type="GO" id="GO:0045053">
    <property type="term" value="P:protein retention in Golgi apparatus"/>
    <property type="evidence" value="ECO:0007669"/>
    <property type="project" value="EnsemblFungi"/>
</dbReference>
<dbReference type="EMBL" id="LAEV01000831">
    <property type="protein sequence ID" value="KKA29434.1"/>
    <property type="molecule type" value="Genomic_DNA"/>
</dbReference>
<feature type="transmembrane region" description="Helical" evidence="6">
    <location>
        <begin position="145"/>
        <end position="166"/>
    </location>
</feature>
<dbReference type="GO" id="GO:0097020">
    <property type="term" value="F:COPII receptor activity"/>
    <property type="evidence" value="ECO:0007669"/>
    <property type="project" value="EnsemblFungi"/>
</dbReference>